<reference evidence="1 2" key="1">
    <citation type="journal article" date="2010" name="J. Bacteriol.">
        <title>Genome sequence of Lentisphaera araneosa HTCC2155T, the type species of the order Lentisphaerales in the phylum Lentisphaerae.</title>
        <authorList>
            <person name="Thrash J.C."/>
            <person name="Cho J.C."/>
            <person name="Vergin K.L."/>
            <person name="Morris R.M."/>
            <person name="Giovannoni S.J."/>
        </authorList>
    </citation>
    <scope>NUCLEOTIDE SEQUENCE [LARGE SCALE GENOMIC DNA]</scope>
    <source>
        <strain evidence="1 2">HTCC2155</strain>
    </source>
</reference>
<keyword evidence="2" id="KW-1185">Reference proteome</keyword>
<dbReference type="InterPro" id="IPR014942">
    <property type="entry name" value="AbiEii"/>
</dbReference>
<dbReference type="Gene3D" id="3.10.450.620">
    <property type="entry name" value="JHP933, nucleotidyltransferase-like core domain"/>
    <property type="match status" value="1"/>
</dbReference>
<accession>A6DS96</accession>
<dbReference type="Proteomes" id="UP000004947">
    <property type="component" value="Unassembled WGS sequence"/>
</dbReference>
<dbReference type="EMBL" id="ABCK01000029">
    <property type="protein sequence ID" value="EDM25441.1"/>
    <property type="molecule type" value="Genomic_DNA"/>
</dbReference>
<dbReference type="AlphaFoldDB" id="A6DS96"/>
<sequence length="327" mass="38457">MNLHENGELFQQAVRATAQRMGMLEIFIEKDYWVVYALLEIFSNETLAEYTVFKGGTSLSKCFDLIDRFSEDIDLVVKHQEGESDNQLKKKIRAISQLINQTMPEHEVEGLTIKRGMNRKTAHEYAQQFQGDFGQAREFIVLEATWLGYYEPYMTKNISSYIYEMMMHTEQEAMVKEYGLEPFELQVLNPTRTLCEKIMSLLRFSHSENAMNDLKNKIRHIYDLCKLLEDPDLRFFFNSEGFIELLIKVARDDYRSFRNNNTWLSHHPIESLIFNDVESVWQELKVVYHGQFKDLVYGELASDQAILQVLKDIRTRLSAVTWNIVNK</sequence>
<name>A6DS96_9BACT</name>
<evidence type="ECO:0000313" key="2">
    <source>
        <dbReference type="Proteomes" id="UP000004947"/>
    </source>
</evidence>
<organism evidence="1 2">
    <name type="scientific">Lentisphaera araneosa HTCC2155</name>
    <dbReference type="NCBI Taxonomy" id="313628"/>
    <lineage>
        <taxon>Bacteria</taxon>
        <taxon>Pseudomonadati</taxon>
        <taxon>Lentisphaerota</taxon>
        <taxon>Lentisphaeria</taxon>
        <taxon>Lentisphaerales</taxon>
        <taxon>Lentisphaeraceae</taxon>
        <taxon>Lentisphaera</taxon>
    </lineage>
</organism>
<dbReference type="STRING" id="313628.LNTAR_25270"/>
<dbReference type="OrthoDB" id="9780929at2"/>
<gene>
    <name evidence="1" type="ORF">LNTAR_25270</name>
</gene>
<dbReference type="Pfam" id="PF08843">
    <property type="entry name" value="AbiEii"/>
    <property type="match status" value="1"/>
</dbReference>
<evidence type="ECO:0000313" key="1">
    <source>
        <dbReference type="EMBL" id="EDM25441.1"/>
    </source>
</evidence>
<protein>
    <recommendedName>
        <fullName evidence="3">Nucleotidyl transferase AbiEii/AbiGii toxin family protein</fullName>
    </recommendedName>
</protein>
<evidence type="ECO:0008006" key="3">
    <source>
        <dbReference type="Google" id="ProtNLM"/>
    </source>
</evidence>
<dbReference type="eggNOG" id="COG2253">
    <property type="taxonomic scope" value="Bacteria"/>
</dbReference>
<comment type="caution">
    <text evidence="1">The sequence shown here is derived from an EMBL/GenBank/DDBJ whole genome shotgun (WGS) entry which is preliminary data.</text>
</comment>
<dbReference type="RefSeq" id="WP_007280711.1">
    <property type="nucleotide sequence ID" value="NZ_ABCK01000029.1"/>
</dbReference>
<proteinExistence type="predicted"/>